<evidence type="ECO:0000256" key="3">
    <source>
        <dbReference type="ARBA" id="ARBA00023015"/>
    </source>
</evidence>
<dbReference type="Pfam" id="PF20772">
    <property type="entry name" value="TACO1_YebC_N"/>
    <property type="match status" value="1"/>
</dbReference>
<comment type="caution">
    <text evidence="9">The sequence shown here is derived from an EMBL/GenBank/DDBJ whole genome shotgun (WGS) entry which is preliminary data.</text>
</comment>
<feature type="domain" description="TACO1/YebC-like N-terminal" evidence="8">
    <location>
        <begin position="5"/>
        <end position="75"/>
    </location>
</feature>
<dbReference type="InterPro" id="IPR017856">
    <property type="entry name" value="Integrase-like_N"/>
</dbReference>
<comment type="subcellular location">
    <subcellularLocation>
        <location evidence="6">Cytoplasm</location>
    </subcellularLocation>
</comment>
<dbReference type="EMBL" id="PFSI01000052">
    <property type="protein sequence ID" value="PJC24279.1"/>
    <property type="molecule type" value="Genomic_DNA"/>
</dbReference>
<dbReference type="PANTHER" id="PTHR12532">
    <property type="entry name" value="TRANSLATIONAL ACTIVATOR OF CYTOCHROME C OXIDASE 1"/>
    <property type="match status" value="1"/>
</dbReference>
<gene>
    <name evidence="9" type="ORF">CO057_03605</name>
</gene>
<evidence type="ECO:0000256" key="6">
    <source>
        <dbReference type="HAMAP-Rule" id="MF_00693"/>
    </source>
</evidence>
<dbReference type="NCBIfam" id="NF001030">
    <property type="entry name" value="PRK00110.1"/>
    <property type="match status" value="1"/>
</dbReference>
<dbReference type="InterPro" id="IPR048300">
    <property type="entry name" value="TACO1_YebC-like_2nd/3rd_dom"/>
</dbReference>
<keyword evidence="2 6" id="KW-0963">Cytoplasm</keyword>
<dbReference type="GO" id="GO:0006355">
    <property type="term" value="P:regulation of DNA-templated transcription"/>
    <property type="evidence" value="ECO:0007669"/>
    <property type="project" value="UniProtKB-UniRule"/>
</dbReference>
<dbReference type="InterPro" id="IPR026564">
    <property type="entry name" value="Transcrip_reg_TACO1-like_dom3"/>
</dbReference>
<dbReference type="Gene3D" id="3.30.70.980">
    <property type="match status" value="2"/>
</dbReference>
<dbReference type="GO" id="GO:0005829">
    <property type="term" value="C:cytosol"/>
    <property type="evidence" value="ECO:0007669"/>
    <property type="project" value="TreeGrafter"/>
</dbReference>
<dbReference type="GO" id="GO:0003677">
    <property type="term" value="F:DNA binding"/>
    <property type="evidence" value="ECO:0007669"/>
    <property type="project" value="UniProtKB-UniRule"/>
</dbReference>
<dbReference type="PANTHER" id="PTHR12532:SF6">
    <property type="entry name" value="TRANSCRIPTIONAL REGULATORY PROTEIN YEBC-RELATED"/>
    <property type="match status" value="1"/>
</dbReference>
<evidence type="ECO:0000259" key="8">
    <source>
        <dbReference type="Pfam" id="PF20772"/>
    </source>
</evidence>
<dbReference type="Proteomes" id="UP000230251">
    <property type="component" value="Unassembled WGS sequence"/>
</dbReference>
<keyword evidence="4 6" id="KW-0238">DNA-binding</keyword>
<dbReference type="HAMAP" id="MF_00693">
    <property type="entry name" value="Transcrip_reg_TACO1"/>
    <property type="match status" value="1"/>
</dbReference>
<evidence type="ECO:0000256" key="2">
    <source>
        <dbReference type="ARBA" id="ARBA00022490"/>
    </source>
</evidence>
<evidence type="ECO:0000313" key="9">
    <source>
        <dbReference type="EMBL" id="PJC24279.1"/>
    </source>
</evidence>
<dbReference type="InterPro" id="IPR002876">
    <property type="entry name" value="Transcrip_reg_TACO1-like"/>
</dbReference>
<dbReference type="Gene3D" id="1.10.10.200">
    <property type="match status" value="1"/>
</dbReference>
<evidence type="ECO:0000313" key="10">
    <source>
        <dbReference type="Proteomes" id="UP000230251"/>
    </source>
</evidence>
<dbReference type="NCBIfam" id="TIGR01033">
    <property type="entry name" value="YebC/PmpR family DNA-binding transcriptional regulator"/>
    <property type="match status" value="1"/>
</dbReference>
<dbReference type="InterPro" id="IPR049083">
    <property type="entry name" value="TACO1_YebC_N"/>
</dbReference>
<dbReference type="AlphaFoldDB" id="A0A2M8ENF7"/>
<evidence type="ECO:0000256" key="4">
    <source>
        <dbReference type="ARBA" id="ARBA00023125"/>
    </source>
</evidence>
<keyword evidence="3 6" id="KW-0805">Transcription regulation</keyword>
<evidence type="ECO:0000259" key="7">
    <source>
        <dbReference type="Pfam" id="PF01709"/>
    </source>
</evidence>
<comment type="similarity">
    <text evidence="1 6">Belongs to the TACO1 family.</text>
</comment>
<feature type="domain" description="TACO1/YebC-like second and third" evidence="7">
    <location>
        <begin position="83"/>
        <end position="236"/>
    </location>
</feature>
<accession>A0A2M8ENF7</accession>
<dbReference type="Pfam" id="PF01709">
    <property type="entry name" value="Transcrip_reg"/>
    <property type="match status" value="1"/>
</dbReference>
<protein>
    <recommendedName>
        <fullName evidence="6">Probable transcriptional regulatory protein CO057_03605</fullName>
    </recommendedName>
</protein>
<dbReference type="FunFam" id="1.10.10.200:FF:000002">
    <property type="entry name" value="Probable transcriptional regulatory protein CLM62_37755"/>
    <property type="match status" value="1"/>
</dbReference>
<keyword evidence="5 6" id="KW-0804">Transcription</keyword>
<name>A0A2M8ENF7_9BACT</name>
<sequence length="237" mass="25654">MSGHSKWHNIAQKKGLADAKRGKTFSKIAKAITVSAKVGGTDQSSNFALRLAIEKAKEANMPKDNIERAIARGSGSGADGALETVVYEGMAPGGAAIIVEALTDNKNRVLTNIKNIFNKNGGNMDIKVMWQFERKGVVRVDDVGSISNKDETELELIEAGAEDISWEDGLEAISDFKNLHALEQAVSAVGLQVSSAEPEYIAKEKIQLSEDDENKLGKFIELLDEDDDVDNIYTNAT</sequence>
<dbReference type="NCBIfam" id="NF009044">
    <property type="entry name" value="PRK12378.1"/>
    <property type="match status" value="1"/>
</dbReference>
<proteinExistence type="inferred from homology"/>
<dbReference type="InterPro" id="IPR029072">
    <property type="entry name" value="YebC-like"/>
</dbReference>
<organism evidence="9 10">
    <name type="scientific">Candidatus Uhrbacteria bacterium CG_4_9_14_0_2_um_filter_41_50</name>
    <dbReference type="NCBI Taxonomy" id="1975031"/>
    <lineage>
        <taxon>Bacteria</taxon>
        <taxon>Candidatus Uhriibacteriota</taxon>
    </lineage>
</organism>
<evidence type="ECO:0000256" key="1">
    <source>
        <dbReference type="ARBA" id="ARBA00008724"/>
    </source>
</evidence>
<evidence type="ECO:0000256" key="5">
    <source>
        <dbReference type="ARBA" id="ARBA00023163"/>
    </source>
</evidence>
<reference evidence="10" key="1">
    <citation type="submission" date="2017-09" db="EMBL/GenBank/DDBJ databases">
        <title>Depth-based differentiation of microbial function through sediment-hosted aquifers and enrichment of novel symbionts in the deep terrestrial subsurface.</title>
        <authorList>
            <person name="Probst A.J."/>
            <person name="Ladd B."/>
            <person name="Jarett J.K."/>
            <person name="Geller-Mcgrath D.E."/>
            <person name="Sieber C.M.K."/>
            <person name="Emerson J.B."/>
            <person name="Anantharaman K."/>
            <person name="Thomas B.C."/>
            <person name="Malmstrom R."/>
            <person name="Stieglmeier M."/>
            <person name="Klingl A."/>
            <person name="Woyke T."/>
            <person name="Ryan C.M."/>
            <person name="Banfield J.F."/>
        </authorList>
    </citation>
    <scope>NUCLEOTIDE SEQUENCE [LARGE SCALE GENOMIC DNA]</scope>
</reference>
<dbReference type="SUPFAM" id="SSF75625">
    <property type="entry name" value="YebC-like"/>
    <property type="match status" value="1"/>
</dbReference>